<dbReference type="Proteomes" id="UP001054821">
    <property type="component" value="Chromosome 3"/>
</dbReference>
<proteinExistence type="predicted"/>
<evidence type="ECO:0000313" key="2">
    <source>
        <dbReference type="Proteomes" id="UP001054821"/>
    </source>
</evidence>
<reference evidence="1 2" key="1">
    <citation type="journal article" date="2022" name="G3 (Bethesda)">
        <title>Whole-genome sequence and methylome profiling of the almond [Prunus dulcis (Mill.) D.A. Webb] cultivar 'Nonpareil'.</title>
        <authorList>
            <person name="D'Amico-Willman K.M."/>
            <person name="Ouma W.Z."/>
            <person name="Meulia T."/>
            <person name="Sideli G.M."/>
            <person name="Gradziel T.M."/>
            <person name="Fresnedo-Ramirez J."/>
        </authorList>
    </citation>
    <scope>NUCLEOTIDE SEQUENCE [LARGE SCALE GENOMIC DNA]</scope>
    <source>
        <strain evidence="1">Clone GOH B32 T37-40</strain>
    </source>
</reference>
<protein>
    <submittedName>
        <fullName evidence="1">Uncharacterized protein</fullName>
    </submittedName>
</protein>
<organism evidence="1 2">
    <name type="scientific">Prunus dulcis</name>
    <name type="common">Almond</name>
    <name type="synonym">Amygdalus dulcis</name>
    <dbReference type="NCBI Taxonomy" id="3755"/>
    <lineage>
        <taxon>Eukaryota</taxon>
        <taxon>Viridiplantae</taxon>
        <taxon>Streptophyta</taxon>
        <taxon>Embryophyta</taxon>
        <taxon>Tracheophyta</taxon>
        <taxon>Spermatophyta</taxon>
        <taxon>Magnoliopsida</taxon>
        <taxon>eudicotyledons</taxon>
        <taxon>Gunneridae</taxon>
        <taxon>Pentapetalae</taxon>
        <taxon>rosids</taxon>
        <taxon>fabids</taxon>
        <taxon>Rosales</taxon>
        <taxon>Rosaceae</taxon>
        <taxon>Amygdaloideae</taxon>
        <taxon>Amygdaleae</taxon>
        <taxon>Prunus</taxon>
    </lineage>
</organism>
<dbReference type="AlphaFoldDB" id="A0AAD4W515"/>
<evidence type="ECO:0000313" key="1">
    <source>
        <dbReference type="EMBL" id="KAI5336493.1"/>
    </source>
</evidence>
<comment type="caution">
    <text evidence="1">The sequence shown here is derived from an EMBL/GenBank/DDBJ whole genome shotgun (WGS) entry which is preliminary data.</text>
</comment>
<keyword evidence="2" id="KW-1185">Reference proteome</keyword>
<sequence length="85" mass="10022">MGKRKRDEAEKWVINEGDDIIETEKSDRSERFRVFYQPNFEAVIEARDFGENDQIEMAENSACLSRFLRRTKDLAEEDAAEQDTM</sequence>
<gene>
    <name evidence="1" type="ORF">L3X38_015761</name>
</gene>
<dbReference type="EMBL" id="JAJFAZ020000003">
    <property type="protein sequence ID" value="KAI5336493.1"/>
    <property type="molecule type" value="Genomic_DNA"/>
</dbReference>
<name>A0AAD4W515_PRUDU</name>
<accession>A0AAD4W515</accession>